<keyword evidence="1" id="KW-0812">Transmembrane</keyword>
<name>A0A1Y2A6X1_9PLEO</name>
<dbReference type="Proteomes" id="UP000193144">
    <property type="component" value="Unassembled WGS sequence"/>
</dbReference>
<accession>A0A1Y2A6X1</accession>
<evidence type="ECO:0000313" key="3">
    <source>
        <dbReference type="Proteomes" id="UP000193144"/>
    </source>
</evidence>
<feature type="transmembrane region" description="Helical" evidence="1">
    <location>
        <begin position="51"/>
        <end position="81"/>
    </location>
</feature>
<protein>
    <submittedName>
        <fullName evidence="2">Uncharacterized protein</fullName>
    </submittedName>
</protein>
<evidence type="ECO:0000313" key="2">
    <source>
        <dbReference type="EMBL" id="ORY17785.1"/>
    </source>
</evidence>
<sequence>MYQADRNVLLLIVVVIVAISNDRHGLRGSGCLDLPRLLCPRRSLLCRAVGILVLARILLGRFLIILLGLLFLIFLIVFGLGHPGLLPWRRGLLYLRVVLIIERGLGARLFVLLFLVALVGREGLELFLLLGFLLSLAGRHFWSGSVWDRSGMGKGVRWS</sequence>
<comment type="caution">
    <text evidence="2">The sequence shown here is derived from an EMBL/GenBank/DDBJ whole genome shotgun (WGS) entry which is preliminary data.</text>
</comment>
<keyword evidence="1" id="KW-0472">Membrane</keyword>
<dbReference type="AlphaFoldDB" id="A0A1Y2A6X1"/>
<feature type="transmembrane region" description="Helical" evidence="1">
    <location>
        <begin position="124"/>
        <end position="142"/>
    </location>
</feature>
<keyword evidence="1" id="KW-1133">Transmembrane helix</keyword>
<feature type="transmembrane region" description="Helical" evidence="1">
    <location>
        <begin position="93"/>
        <end position="118"/>
    </location>
</feature>
<organism evidence="2 3">
    <name type="scientific">Clohesyomyces aquaticus</name>
    <dbReference type="NCBI Taxonomy" id="1231657"/>
    <lineage>
        <taxon>Eukaryota</taxon>
        <taxon>Fungi</taxon>
        <taxon>Dikarya</taxon>
        <taxon>Ascomycota</taxon>
        <taxon>Pezizomycotina</taxon>
        <taxon>Dothideomycetes</taxon>
        <taxon>Pleosporomycetidae</taxon>
        <taxon>Pleosporales</taxon>
        <taxon>Lindgomycetaceae</taxon>
        <taxon>Clohesyomyces</taxon>
    </lineage>
</organism>
<dbReference type="EMBL" id="MCFA01000010">
    <property type="protein sequence ID" value="ORY17785.1"/>
    <property type="molecule type" value="Genomic_DNA"/>
</dbReference>
<reference evidence="2 3" key="1">
    <citation type="submission" date="2016-07" db="EMBL/GenBank/DDBJ databases">
        <title>Pervasive Adenine N6-methylation of Active Genes in Fungi.</title>
        <authorList>
            <consortium name="DOE Joint Genome Institute"/>
            <person name="Mondo S.J."/>
            <person name="Dannebaum R.O."/>
            <person name="Kuo R.C."/>
            <person name="Labutti K."/>
            <person name="Haridas S."/>
            <person name="Kuo A."/>
            <person name="Salamov A."/>
            <person name="Ahrendt S.R."/>
            <person name="Lipzen A."/>
            <person name="Sullivan W."/>
            <person name="Andreopoulos W.B."/>
            <person name="Clum A."/>
            <person name="Lindquist E."/>
            <person name="Daum C."/>
            <person name="Ramamoorthy G.K."/>
            <person name="Gryganskyi A."/>
            <person name="Culley D."/>
            <person name="Magnuson J.K."/>
            <person name="James T.Y."/>
            <person name="O'Malley M.A."/>
            <person name="Stajich J.E."/>
            <person name="Spatafora J.W."/>
            <person name="Visel A."/>
            <person name="Grigoriev I.V."/>
        </authorList>
    </citation>
    <scope>NUCLEOTIDE SEQUENCE [LARGE SCALE GENOMIC DNA]</scope>
    <source>
        <strain evidence="2 3">CBS 115471</strain>
    </source>
</reference>
<evidence type="ECO:0000256" key="1">
    <source>
        <dbReference type="SAM" id="Phobius"/>
    </source>
</evidence>
<gene>
    <name evidence="2" type="ORF">BCR34DRAFT_554847</name>
</gene>
<keyword evidence="3" id="KW-1185">Reference proteome</keyword>
<proteinExistence type="predicted"/>